<reference evidence="9" key="1">
    <citation type="journal article" date="2023" name="Mol. Phylogenet. Evol.">
        <title>Genome-scale phylogeny and comparative genomics of the fungal order Sordariales.</title>
        <authorList>
            <person name="Hensen N."/>
            <person name="Bonometti L."/>
            <person name="Westerberg I."/>
            <person name="Brannstrom I.O."/>
            <person name="Guillou S."/>
            <person name="Cros-Aarteil S."/>
            <person name="Calhoun S."/>
            <person name="Haridas S."/>
            <person name="Kuo A."/>
            <person name="Mondo S."/>
            <person name="Pangilinan J."/>
            <person name="Riley R."/>
            <person name="LaButti K."/>
            <person name="Andreopoulos B."/>
            <person name="Lipzen A."/>
            <person name="Chen C."/>
            <person name="Yan M."/>
            <person name="Daum C."/>
            <person name="Ng V."/>
            <person name="Clum A."/>
            <person name="Steindorff A."/>
            <person name="Ohm R.A."/>
            <person name="Martin F."/>
            <person name="Silar P."/>
            <person name="Natvig D.O."/>
            <person name="Lalanne C."/>
            <person name="Gautier V."/>
            <person name="Ament-Velasquez S.L."/>
            <person name="Kruys A."/>
            <person name="Hutchinson M.I."/>
            <person name="Powell A.J."/>
            <person name="Barry K."/>
            <person name="Miller A.N."/>
            <person name="Grigoriev I.V."/>
            <person name="Debuchy R."/>
            <person name="Gladieux P."/>
            <person name="Hiltunen Thoren M."/>
            <person name="Johannesson H."/>
        </authorList>
    </citation>
    <scope>NUCLEOTIDE SEQUENCE</scope>
    <source>
        <strain evidence="9">CBS 955.72</strain>
    </source>
</reference>
<keyword evidence="2" id="KW-0862">Zinc</keyword>
<dbReference type="InterPro" id="IPR051430">
    <property type="entry name" value="Fungal_TF_Env_Response"/>
</dbReference>
<dbReference type="CDD" id="cd12148">
    <property type="entry name" value="fungal_TF_MHR"/>
    <property type="match status" value="1"/>
</dbReference>
<dbReference type="PANTHER" id="PTHR31944:SF131">
    <property type="entry name" value="HEME-RESPONSIVE ZINC FINGER TRANSCRIPTION FACTOR HAP1"/>
    <property type="match status" value="1"/>
</dbReference>
<dbReference type="CDD" id="cd00067">
    <property type="entry name" value="GAL4"/>
    <property type="match status" value="1"/>
</dbReference>
<evidence type="ECO:0000256" key="6">
    <source>
        <dbReference type="ARBA" id="ARBA00023242"/>
    </source>
</evidence>
<keyword evidence="10" id="KW-1185">Reference proteome</keyword>
<name>A0AAJ0HW89_9PEZI</name>
<dbReference type="SUPFAM" id="SSF57701">
    <property type="entry name" value="Zn2/Cys6 DNA-binding domain"/>
    <property type="match status" value="1"/>
</dbReference>
<keyword evidence="3" id="KW-0805">Transcription regulation</keyword>
<dbReference type="InterPro" id="IPR036864">
    <property type="entry name" value="Zn2-C6_fun-type_DNA-bd_sf"/>
</dbReference>
<comment type="caution">
    <text evidence="9">The sequence shown here is derived from an EMBL/GenBank/DDBJ whole genome shotgun (WGS) entry which is preliminary data.</text>
</comment>
<proteinExistence type="predicted"/>
<evidence type="ECO:0000313" key="9">
    <source>
        <dbReference type="EMBL" id="KAK3363759.1"/>
    </source>
</evidence>
<feature type="region of interest" description="Disordered" evidence="7">
    <location>
        <begin position="60"/>
        <end position="124"/>
    </location>
</feature>
<dbReference type="Pfam" id="PF00172">
    <property type="entry name" value="Zn_clus"/>
    <property type="match status" value="1"/>
</dbReference>
<dbReference type="PROSITE" id="PS00463">
    <property type="entry name" value="ZN2_CY6_FUNGAL_1"/>
    <property type="match status" value="1"/>
</dbReference>
<accession>A0AAJ0HW89</accession>
<gene>
    <name evidence="9" type="ORF">B0T25DRAFT_576286</name>
</gene>
<evidence type="ECO:0000256" key="5">
    <source>
        <dbReference type="ARBA" id="ARBA00023163"/>
    </source>
</evidence>
<dbReference type="InterPro" id="IPR001138">
    <property type="entry name" value="Zn2Cys6_DnaBD"/>
</dbReference>
<dbReference type="PROSITE" id="PS50048">
    <property type="entry name" value="ZN2_CY6_FUNGAL_2"/>
    <property type="match status" value="1"/>
</dbReference>
<evidence type="ECO:0000259" key="8">
    <source>
        <dbReference type="PROSITE" id="PS50048"/>
    </source>
</evidence>
<keyword evidence="4" id="KW-0238">DNA-binding</keyword>
<sequence>MADFTTPLAQRPRPQKRRRPALACEQCRARKVRCDRAAPCGTCLRSGNPECIYAPLPPPGSKDRRAAVSASTATSAPSSTLPEATSRTDTVLCREPQSSADSVVTPAGGHSSARRPSASSTPTSSAAIIASLECRVHQLENQLRSSRGHAEQSEPPVPVPLPEQREIEKNFVSLRIRGTMSKTRFFGNSHWANGANMVPSKYKALLHLMDRAQHEKTSRIYTGFHKCKALARVIKGRRIPHLPALTIGQNIPDRRIADGLIDGYLRTFETVYRVLHIPSFRAEYGRYWDQPEAASQSFVVIMQLCMAIGACFHDDTHSFRTQATG</sequence>
<keyword evidence="1" id="KW-0479">Metal-binding</keyword>
<feature type="domain" description="Zn(2)-C6 fungal-type" evidence="8">
    <location>
        <begin position="23"/>
        <end position="53"/>
    </location>
</feature>
<feature type="compositionally biased region" description="Low complexity" evidence="7">
    <location>
        <begin position="114"/>
        <end position="124"/>
    </location>
</feature>
<feature type="region of interest" description="Disordered" evidence="7">
    <location>
        <begin position="141"/>
        <end position="161"/>
    </location>
</feature>
<dbReference type="PANTHER" id="PTHR31944">
    <property type="entry name" value="HEME-RESPONSIVE ZINC FINGER TRANSCRIPTION FACTOR HAP1"/>
    <property type="match status" value="1"/>
</dbReference>
<reference evidence="9" key="2">
    <citation type="submission" date="2023-06" db="EMBL/GenBank/DDBJ databases">
        <authorList>
            <consortium name="Lawrence Berkeley National Laboratory"/>
            <person name="Haridas S."/>
            <person name="Hensen N."/>
            <person name="Bonometti L."/>
            <person name="Westerberg I."/>
            <person name="Brannstrom I.O."/>
            <person name="Guillou S."/>
            <person name="Cros-Aarteil S."/>
            <person name="Calhoun S."/>
            <person name="Kuo A."/>
            <person name="Mondo S."/>
            <person name="Pangilinan J."/>
            <person name="Riley R."/>
            <person name="Labutti K."/>
            <person name="Andreopoulos B."/>
            <person name="Lipzen A."/>
            <person name="Chen C."/>
            <person name="Yanf M."/>
            <person name="Daum C."/>
            <person name="Ng V."/>
            <person name="Clum A."/>
            <person name="Steindorff A."/>
            <person name="Ohm R."/>
            <person name="Martin F."/>
            <person name="Silar P."/>
            <person name="Natvig D."/>
            <person name="Lalanne C."/>
            <person name="Gautier V."/>
            <person name="Ament-Velasquez S.L."/>
            <person name="Kruys A."/>
            <person name="Hutchinson M.I."/>
            <person name="Powell A.J."/>
            <person name="Barry K."/>
            <person name="Miller A.N."/>
            <person name="Grigoriev I.V."/>
            <person name="Debuchy R."/>
            <person name="Gladieux P."/>
            <person name="Thoren M.H."/>
            <person name="Johannesson H."/>
        </authorList>
    </citation>
    <scope>NUCLEOTIDE SEQUENCE</scope>
    <source>
        <strain evidence="9">CBS 955.72</strain>
    </source>
</reference>
<feature type="compositionally biased region" description="Low complexity" evidence="7">
    <location>
        <begin position="67"/>
        <end position="85"/>
    </location>
</feature>
<keyword evidence="5" id="KW-0804">Transcription</keyword>
<organism evidence="9 10">
    <name type="scientific">Lasiosphaeria hispida</name>
    <dbReference type="NCBI Taxonomy" id="260671"/>
    <lineage>
        <taxon>Eukaryota</taxon>
        <taxon>Fungi</taxon>
        <taxon>Dikarya</taxon>
        <taxon>Ascomycota</taxon>
        <taxon>Pezizomycotina</taxon>
        <taxon>Sordariomycetes</taxon>
        <taxon>Sordariomycetidae</taxon>
        <taxon>Sordariales</taxon>
        <taxon>Lasiosphaeriaceae</taxon>
        <taxon>Lasiosphaeria</taxon>
    </lineage>
</organism>
<evidence type="ECO:0000256" key="1">
    <source>
        <dbReference type="ARBA" id="ARBA00022723"/>
    </source>
</evidence>
<dbReference type="GO" id="GO:0008270">
    <property type="term" value="F:zinc ion binding"/>
    <property type="evidence" value="ECO:0007669"/>
    <property type="project" value="InterPro"/>
</dbReference>
<feature type="region of interest" description="Disordered" evidence="7">
    <location>
        <begin position="1"/>
        <end position="22"/>
    </location>
</feature>
<dbReference type="EMBL" id="JAUIQD010000001">
    <property type="protein sequence ID" value="KAK3363759.1"/>
    <property type="molecule type" value="Genomic_DNA"/>
</dbReference>
<evidence type="ECO:0000256" key="3">
    <source>
        <dbReference type="ARBA" id="ARBA00023015"/>
    </source>
</evidence>
<dbReference type="Gene3D" id="4.10.240.10">
    <property type="entry name" value="Zn(2)-C6 fungal-type DNA-binding domain"/>
    <property type="match status" value="1"/>
</dbReference>
<keyword evidence="6" id="KW-0539">Nucleus</keyword>
<dbReference type="GO" id="GO:0001228">
    <property type="term" value="F:DNA-binding transcription activator activity, RNA polymerase II-specific"/>
    <property type="evidence" value="ECO:0007669"/>
    <property type="project" value="TreeGrafter"/>
</dbReference>
<dbReference type="GO" id="GO:0000978">
    <property type="term" value="F:RNA polymerase II cis-regulatory region sequence-specific DNA binding"/>
    <property type="evidence" value="ECO:0007669"/>
    <property type="project" value="TreeGrafter"/>
</dbReference>
<dbReference type="SMART" id="SM00066">
    <property type="entry name" value="GAL4"/>
    <property type="match status" value="1"/>
</dbReference>
<dbReference type="GO" id="GO:0005634">
    <property type="term" value="C:nucleus"/>
    <property type="evidence" value="ECO:0007669"/>
    <property type="project" value="TreeGrafter"/>
</dbReference>
<evidence type="ECO:0000313" key="10">
    <source>
        <dbReference type="Proteomes" id="UP001275084"/>
    </source>
</evidence>
<evidence type="ECO:0000256" key="4">
    <source>
        <dbReference type="ARBA" id="ARBA00023125"/>
    </source>
</evidence>
<dbReference type="Proteomes" id="UP001275084">
    <property type="component" value="Unassembled WGS sequence"/>
</dbReference>
<evidence type="ECO:0000256" key="7">
    <source>
        <dbReference type="SAM" id="MobiDB-lite"/>
    </source>
</evidence>
<evidence type="ECO:0000256" key="2">
    <source>
        <dbReference type="ARBA" id="ARBA00022833"/>
    </source>
</evidence>
<dbReference type="AlphaFoldDB" id="A0AAJ0HW89"/>
<protein>
    <recommendedName>
        <fullName evidence="8">Zn(2)-C6 fungal-type domain-containing protein</fullName>
    </recommendedName>
</protein>